<sequence length="47" mass="5639">MAEWREVLRTVAKFDESKGYRYFEFQMLDVSLSPIRVQSLLDEADLR</sequence>
<gene>
    <name evidence="1" type="ORF">WQQ_35710</name>
</gene>
<evidence type="ECO:0000313" key="1">
    <source>
        <dbReference type="EMBL" id="EIT68376.1"/>
    </source>
</evidence>
<accession>I8HY36</accession>
<keyword evidence="2" id="KW-1185">Reference proteome</keyword>
<reference evidence="1 2" key="1">
    <citation type="journal article" date="2012" name="J. Bacteriol.">
        <title>Genome Sequence of n-Alkane-Degrading Hydrocarboniphaga effusa Strain AP103T (ATCC BAA-332T).</title>
        <authorList>
            <person name="Chang H.K."/>
            <person name="Zylstra G.J."/>
            <person name="Chae J.C."/>
        </authorList>
    </citation>
    <scope>NUCLEOTIDE SEQUENCE [LARGE SCALE GENOMIC DNA]</scope>
    <source>
        <strain evidence="1 2">AP103</strain>
    </source>
</reference>
<protein>
    <submittedName>
        <fullName evidence="1">Uncharacterized protein</fullName>
    </submittedName>
</protein>
<name>I8HY36_9GAMM</name>
<dbReference type="Proteomes" id="UP000003704">
    <property type="component" value="Unassembled WGS sequence"/>
</dbReference>
<organism evidence="1 2">
    <name type="scientific">Hydrocarboniphaga effusa AP103</name>
    <dbReference type="NCBI Taxonomy" id="1172194"/>
    <lineage>
        <taxon>Bacteria</taxon>
        <taxon>Pseudomonadati</taxon>
        <taxon>Pseudomonadota</taxon>
        <taxon>Gammaproteobacteria</taxon>
        <taxon>Nevskiales</taxon>
        <taxon>Nevskiaceae</taxon>
        <taxon>Hydrocarboniphaga</taxon>
    </lineage>
</organism>
<comment type="caution">
    <text evidence="1">The sequence shown here is derived from an EMBL/GenBank/DDBJ whole genome shotgun (WGS) entry which is preliminary data.</text>
</comment>
<evidence type="ECO:0000313" key="2">
    <source>
        <dbReference type="Proteomes" id="UP000003704"/>
    </source>
</evidence>
<dbReference type="AlphaFoldDB" id="I8HY36"/>
<dbReference type="EMBL" id="AKGD01000003">
    <property type="protein sequence ID" value="EIT68376.1"/>
    <property type="molecule type" value="Genomic_DNA"/>
</dbReference>
<proteinExistence type="predicted"/>